<reference evidence="4 5" key="1">
    <citation type="submission" date="2024-09" db="EMBL/GenBank/DDBJ databases">
        <authorList>
            <person name="Sun Q."/>
            <person name="Mori K."/>
        </authorList>
    </citation>
    <scope>NUCLEOTIDE SEQUENCE [LARGE SCALE GENOMIC DNA]</scope>
    <source>
        <strain evidence="4 5">CCM 7957</strain>
    </source>
</reference>
<feature type="DNA-binding region" description="H-T-H motif" evidence="2">
    <location>
        <begin position="35"/>
        <end position="54"/>
    </location>
</feature>
<organism evidence="4 5">
    <name type="scientific">Gordonia phosphorivorans</name>
    <dbReference type="NCBI Taxonomy" id="1056982"/>
    <lineage>
        <taxon>Bacteria</taxon>
        <taxon>Bacillati</taxon>
        <taxon>Actinomycetota</taxon>
        <taxon>Actinomycetes</taxon>
        <taxon>Mycobacteriales</taxon>
        <taxon>Gordoniaceae</taxon>
        <taxon>Gordonia</taxon>
    </lineage>
</organism>
<dbReference type="SUPFAM" id="SSF46689">
    <property type="entry name" value="Homeodomain-like"/>
    <property type="match status" value="1"/>
</dbReference>
<dbReference type="PROSITE" id="PS50977">
    <property type="entry name" value="HTH_TETR_2"/>
    <property type="match status" value="1"/>
</dbReference>
<dbReference type="PANTHER" id="PTHR30055:SF200">
    <property type="entry name" value="HTH-TYPE TRANSCRIPTIONAL REPRESSOR BDCR"/>
    <property type="match status" value="1"/>
</dbReference>
<feature type="domain" description="HTH tetR-type" evidence="3">
    <location>
        <begin position="12"/>
        <end position="72"/>
    </location>
</feature>
<dbReference type="InterPro" id="IPR050109">
    <property type="entry name" value="HTH-type_TetR-like_transc_reg"/>
</dbReference>
<comment type="caution">
    <text evidence="4">The sequence shown here is derived from an EMBL/GenBank/DDBJ whole genome shotgun (WGS) entry which is preliminary data.</text>
</comment>
<proteinExistence type="predicted"/>
<evidence type="ECO:0000313" key="5">
    <source>
        <dbReference type="Proteomes" id="UP001589783"/>
    </source>
</evidence>
<dbReference type="RefSeq" id="WP_382364193.1">
    <property type="nucleotide sequence ID" value="NZ_JBHLWV010000020.1"/>
</dbReference>
<dbReference type="PANTHER" id="PTHR30055">
    <property type="entry name" value="HTH-TYPE TRANSCRIPTIONAL REGULATOR RUTR"/>
    <property type="match status" value="1"/>
</dbReference>
<dbReference type="Pfam" id="PF00440">
    <property type="entry name" value="TetR_N"/>
    <property type="match status" value="1"/>
</dbReference>
<protein>
    <submittedName>
        <fullName evidence="4">TetR/AcrR family transcriptional regulator</fullName>
    </submittedName>
</protein>
<dbReference type="EMBL" id="JBHLWV010000020">
    <property type="protein sequence ID" value="MFC0315471.1"/>
    <property type="molecule type" value="Genomic_DNA"/>
</dbReference>
<accession>A0ABV6H999</accession>
<evidence type="ECO:0000259" key="3">
    <source>
        <dbReference type="PROSITE" id="PS50977"/>
    </source>
</evidence>
<dbReference type="Proteomes" id="UP001589783">
    <property type="component" value="Unassembled WGS sequence"/>
</dbReference>
<evidence type="ECO:0000313" key="4">
    <source>
        <dbReference type="EMBL" id="MFC0315471.1"/>
    </source>
</evidence>
<dbReference type="InterPro" id="IPR001647">
    <property type="entry name" value="HTH_TetR"/>
</dbReference>
<name>A0ABV6H999_9ACTN</name>
<evidence type="ECO:0000256" key="1">
    <source>
        <dbReference type="ARBA" id="ARBA00023125"/>
    </source>
</evidence>
<evidence type="ECO:0000256" key="2">
    <source>
        <dbReference type="PROSITE-ProRule" id="PRU00335"/>
    </source>
</evidence>
<dbReference type="PRINTS" id="PR00455">
    <property type="entry name" value="HTHTETR"/>
</dbReference>
<sequence>MPSDWLTDQRRRLAAARILDAAEGLFATAGVEDVTMADIAAAAQCSRATLYRYYPSRDELLSDYIALVTARIVGSVAAKTADLRPRREQVRMSVVHTLAAVREDPTLGPWFRLEAGLPARIAISHGAIAAALDGFLADGEGSPDTAATARWLARTIVGLITVPEPDEAAELAYIDRFVVPTLLGAFDRHDEAAPSESQRLTAPR</sequence>
<keyword evidence="1 2" id="KW-0238">DNA-binding</keyword>
<dbReference type="Gene3D" id="1.10.357.10">
    <property type="entry name" value="Tetracycline Repressor, domain 2"/>
    <property type="match status" value="1"/>
</dbReference>
<dbReference type="InterPro" id="IPR009057">
    <property type="entry name" value="Homeodomain-like_sf"/>
</dbReference>
<keyword evidence="5" id="KW-1185">Reference proteome</keyword>
<gene>
    <name evidence="4" type="ORF">ACFFJD_11490</name>
</gene>